<dbReference type="AlphaFoldDB" id="A0ABD6AD03"/>
<dbReference type="RefSeq" id="WP_276305862.1">
    <property type="nucleotide sequence ID" value="NZ_CP119993.1"/>
</dbReference>
<dbReference type="GeneID" id="79317477"/>
<evidence type="ECO:0000256" key="1">
    <source>
        <dbReference type="ARBA" id="ARBA00022857"/>
    </source>
</evidence>
<dbReference type="GO" id="GO:0044281">
    <property type="term" value="P:small molecule metabolic process"/>
    <property type="evidence" value="ECO:0007669"/>
    <property type="project" value="UniProtKB-ARBA"/>
</dbReference>
<name>A0ABD6AD03_9EURY</name>
<dbReference type="SMART" id="SM00829">
    <property type="entry name" value="PKS_ER"/>
    <property type="match status" value="1"/>
</dbReference>
<keyword evidence="1" id="KW-0521">NADP</keyword>
<dbReference type="SUPFAM" id="SSF51735">
    <property type="entry name" value="NAD(P)-binding Rossmann-fold domains"/>
    <property type="match status" value="1"/>
</dbReference>
<dbReference type="InterPro" id="IPR051603">
    <property type="entry name" value="Zinc-ADH_QOR/CCCR"/>
</dbReference>
<accession>A0ABD6AD03</accession>
<dbReference type="SUPFAM" id="SSF50129">
    <property type="entry name" value="GroES-like"/>
    <property type="match status" value="1"/>
</dbReference>
<dbReference type="EMBL" id="JBHTBF010000003">
    <property type="protein sequence ID" value="MFC7318346.1"/>
    <property type="molecule type" value="Genomic_DNA"/>
</dbReference>
<feature type="domain" description="Enoyl reductase (ER)" evidence="2">
    <location>
        <begin position="10"/>
        <end position="324"/>
    </location>
</feature>
<dbReference type="Gene3D" id="3.40.50.720">
    <property type="entry name" value="NAD(P)-binding Rossmann-like Domain"/>
    <property type="match status" value="1"/>
</dbReference>
<dbReference type="InterPro" id="IPR013149">
    <property type="entry name" value="ADH-like_C"/>
</dbReference>
<dbReference type="InterPro" id="IPR013154">
    <property type="entry name" value="ADH-like_N"/>
</dbReference>
<sequence length="326" mass="34542">MRAIRYHEFGDPSVLELETVERLSPDADEVLVATRAIGVNPCDTLRRQGLWGDELPLIPGSDVAGVVERVGERVTRFDVGDRVFGTIPHLNVSGARGDRQGTYAEFVVAREDRLARLPDDVGFDVGAGLGLVGITAWRALLHFGDLEPGQTCLVHGGSGGVGHVAVQLAATLGATVVATASADHAPTVAELGADVVLDYRRDDLRDAVTDAASGGVDVVLDHMLGEYAQFDIDVSAYGGTVVAIGGNYDSPVIEDLTAAIGKDLTIQPMDMFNEPNIDVVLERLAHLLDVGRLTVEVARTYDLGDAAEAQRAVVEDSFPGKLVLVP</sequence>
<dbReference type="InterPro" id="IPR020843">
    <property type="entry name" value="ER"/>
</dbReference>
<dbReference type="Gene3D" id="3.90.180.10">
    <property type="entry name" value="Medium-chain alcohol dehydrogenases, catalytic domain"/>
    <property type="match status" value="1"/>
</dbReference>
<dbReference type="GO" id="GO:0016616">
    <property type="term" value="F:oxidoreductase activity, acting on the CH-OH group of donors, NAD or NADP as acceptor"/>
    <property type="evidence" value="ECO:0007669"/>
    <property type="project" value="UniProtKB-ARBA"/>
</dbReference>
<protein>
    <submittedName>
        <fullName evidence="3">Zinc-binding alcohol dehydrogenase family protein</fullName>
    </submittedName>
</protein>
<dbReference type="InterPro" id="IPR036291">
    <property type="entry name" value="NAD(P)-bd_dom_sf"/>
</dbReference>
<dbReference type="GO" id="GO:0043168">
    <property type="term" value="F:anion binding"/>
    <property type="evidence" value="ECO:0007669"/>
    <property type="project" value="UniProtKB-ARBA"/>
</dbReference>
<dbReference type="CDD" id="cd08253">
    <property type="entry name" value="zeta_crystallin"/>
    <property type="match status" value="1"/>
</dbReference>
<comment type="caution">
    <text evidence="3">The sequence shown here is derived from an EMBL/GenBank/DDBJ whole genome shotgun (WGS) entry which is preliminary data.</text>
</comment>
<dbReference type="PANTHER" id="PTHR44154">
    <property type="entry name" value="QUINONE OXIDOREDUCTASE"/>
    <property type="match status" value="1"/>
</dbReference>
<keyword evidence="4" id="KW-1185">Reference proteome</keyword>
<dbReference type="Pfam" id="PF00107">
    <property type="entry name" value="ADH_zinc_N"/>
    <property type="match status" value="1"/>
</dbReference>
<gene>
    <name evidence="3" type="ORF">ACFQPE_16320</name>
</gene>
<dbReference type="PANTHER" id="PTHR44154:SF1">
    <property type="entry name" value="QUINONE OXIDOREDUCTASE"/>
    <property type="match status" value="1"/>
</dbReference>
<dbReference type="InterPro" id="IPR011032">
    <property type="entry name" value="GroES-like_sf"/>
</dbReference>
<proteinExistence type="predicted"/>
<evidence type="ECO:0000313" key="3">
    <source>
        <dbReference type="EMBL" id="MFC7318346.1"/>
    </source>
</evidence>
<organism evidence="3 4">
    <name type="scientific">Halomarina halobia</name>
    <dbReference type="NCBI Taxonomy" id="3033386"/>
    <lineage>
        <taxon>Archaea</taxon>
        <taxon>Methanobacteriati</taxon>
        <taxon>Methanobacteriota</taxon>
        <taxon>Stenosarchaea group</taxon>
        <taxon>Halobacteria</taxon>
        <taxon>Halobacteriales</taxon>
        <taxon>Natronomonadaceae</taxon>
        <taxon>Halomarina</taxon>
    </lineage>
</organism>
<dbReference type="Proteomes" id="UP001596547">
    <property type="component" value="Unassembled WGS sequence"/>
</dbReference>
<evidence type="ECO:0000313" key="4">
    <source>
        <dbReference type="Proteomes" id="UP001596547"/>
    </source>
</evidence>
<dbReference type="GO" id="GO:0030554">
    <property type="term" value="F:adenyl nucleotide binding"/>
    <property type="evidence" value="ECO:0007669"/>
    <property type="project" value="UniProtKB-ARBA"/>
</dbReference>
<dbReference type="Pfam" id="PF08240">
    <property type="entry name" value="ADH_N"/>
    <property type="match status" value="1"/>
</dbReference>
<evidence type="ECO:0000259" key="2">
    <source>
        <dbReference type="SMART" id="SM00829"/>
    </source>
</evidence>
<reference evidence="3 4" key="1">
    <citation type="journal article" date="2019" name="Int. J. Syst. Evol. Microbiol.">
        <title>The Global Catalogue of Microorganisms (GCM) 10K type strain sequencing project: providing services to taxonomists for standard genome sequencing and annotation.</title>
        <authorList>
            <consortium name="The Broad Institute Genomics Platform"/>
            <consortium name="The Broad Institute Genome Sequencing Center for Infectious Disease"/>
            <person name="Wu L."/>
            <person name="Ma J."/>
        </authorList>
    </citation>
    <scope>NUCLEOTIDE SEQUENCE [LARGE SCALE GENOMIC DNA]</scope>
    <source>
        <strain evidence="3 4">PSR21</strain>
    </source>
</reference>